<dbReference type="EMBL" id="AGFM01000122">
    <property type="protein sequence ID" value="EHJ57902.1"/>
    <property type="molecule type" value="Genomic_DNA"/>
</dbReference>
<dbReference type="PATRIC" id="fig|1088721.3.peg.4863"/>
<protein>
    <submittedName>
        <fullName evidence="1">Uncharacterized protein</fullName>
    </submittedName>
</protein>
<dbReference type="RefSeq" id="WP_007015863.1">
    <property type="nucleotide sequence ID" value="NZ_CP009294.1"/>
</dbReference>
<evidence type="ECO:0000313" key="2">
    <source>
        <dbReference type="Proteomes" id="UP000004030"/>
    </source>
</evidence>
<name>G6EKT5_9SPHN</name>
<keyword evidence="1" id="KW-0614">Plasmid</keyword>
<dbReference type="InterPro" id="IPR043856">
    <property type="entry name" value="DUF5818"/>
</dbReference>
<sequence length="78" mass="8815">MNKTMHQPNSRAANVHVGMIEASPRGPLLRDDEGVIWRLGFVDDQVPEDLEGRVSIRGKVVDLDRIEVEYWERIAGAC</sequence>
<evidence type="ECO:0000313" key="1">
    <source>
        <dbReference type="EMBL" id="EHJ57902.1"/>
    </source>
</evidence>
<organism evidence="1 2">
    <name type="scientific">Novosphingobium pentaromativorans US6-1</name>
    <dbReference type="NCBI Taxonomy" id="1088721"/>
    <lineage>
        <taxon>Bacteria</taxon>
        <taxon>Pseudomonadati</taxon>
        <taxon>Pseudomonadota</taxon>
        <taxon>Alphaproteobacteria</taxon>
        <taxon>Sphingomonadales</taxon>
        <taxon>Sphingomonadaceae</taxon>
        <taxon>Novosphingobium</taxon>
    </lineage>
</organism>
<keyword evidence="2" id="KW-1185">Reference proteome</keyword>
<dbReference type="Proteomes" id="UP000004030">
    <property type="component" value="Unassembled WGS sequence"/>
</dbReference>
<gene>
    <name evidence="1" type="ORF">NSU_pLA1008</name>
</gene>
<comment type="caution">
    <text evidence="1">The sequence shown here is derived from an EMBL/GenBank/DDBJ whole genome shotgun (WGS) entry which is preliminary data.</text>
</comment>
<proteinExistence type="predicted"/>
<reference evidence="1 2" key="1">
    <citation type="journal article" date="2012" name="J. Bacteriol.">
        <title>Genome sequence of benzo(a)pyrene-degrading bacterium Novosphingobium pentaromativorans US6-1.</title>
        <authorList>
            <person name="Luo Y.R."/>
            <person name="Kang S.G."/>
            <person name="Kim S.J."/>
            <person name="Kim M.R."/>
            <person name="Li N."/>
            <person name="Lee J.H."/>
            <person name="Kwon K.K."/>
        </authorList>
    </citation>
    <scope>NUCLEOTIDE SEQUENCE [LARGE SCALE GENOMIC DNA]</scope>
    <source>
        <strain evidence="1 2">US6-1</strain>
        <plasmid evidence="1">pLA1</plasmid>
    </source>
</reference>
<geneLocation type="plasmid" evidence="1">
    <name>pLA1</name>
</geneLocation>
<accession>G6EKT5</accession>
<dbReference type="AlphaFoldDB" id="G6EKT5"/>
<dbReference type="Pfam" id="PF19135">
    <property type="entry name" value="DUF5818"/>
    <property type="match status" value="1"/>
</dbReference>